<gene>
    <name evidence="2" type="ORF">MELLADRAFT_88088</name>
</gene>
<dbReference type="KEGG" id="mlr:MELLADRAFT_88088"/>
<keyword evidence="1" id="KW-0472">Membrane</keyword>
<sequence>MLMDHTASGAMIPQLDRASFATQTGLASPAPHAPSDVVYPLITQAHNQKLEYAAQMKAGAEQQYQPTTGHIYNNRKLQEGIYNTPPILPGSVGYAPPDDSSSGVSMNKIILGVVGGSLALLSGVIACLCIKKKSRDNDPCSQYDSDPNEVHTCELGRAKH</sequence>
<evidence type="ECO:0000313" key="3">
    <source>
        <dbReference type="Proteomes" id="UP000001072"/>
    </source>
</evidence>
<feature type="transmembrane region" description="Helical" evidence="1">
    <location>
        <begin position="109"/>
        <end position="130"/>
    </location>
</feature>
<accession>F4RQE2</accession>
<protein>
    <submittedName>
        <fullName evidence="2">Uncharacterized protein</fullName>
    </submittedName>
</protein>
<dbReference type="EMBL" id="GL883113">
    <property type="protein sequence ID" value="EGG05393.1"/>
    <property type="molecule type" value="Genomic_DNA"/>
</dbReference>
<dbReference type="HOGENOM" id="CLU_137498_0_0_1"/>
<keyword evidence="3" id="KW-1185">Reference proteome</keyword>
<dbReference type="RefSeq" id="XP_007411315.1">
    <property type="nucleotide sequence ID" value="XM_007411253.1"/>
</dbReference>
<evidence type="ECO:0000256" key="1">
    <source>
        <dbReference type="SAM" id="Phobius"/>
    </source>
</evidence>
<reference evidence="3" key="1">
    <citation type="journal article" date="2011" name="Proc. Natl. Acad. Sci. U.S.A.">
        <title>Obligate biotrophy features unraveled by the genomic analysis of rust fungi.</title>
        <authorList>
            <person name="Duplessis S."/>
            <person name="Cuomo C.A."/>
            <person name="Lin Y.-C."/>
            <person name="Aerts A."/>
            <person name="Tisserant E."/>
            <person name="Veneault-Fourrey C."/>
            <person name="Joly D.L."/>
            <person name="Hacquard S."/>
            <person name="Amselem J."/>
            <person name="Cantarel B.L."/>
            <person name="Chiu R."/>
            <person name="Coutinho P.M."/>
            <person name="Feau N."/>
            <person name="Field M."/>
            <person name="Frey P."/>
            <person name="Gelhaye E."/>
            <person name="Goldberg J."/>
            <person name="Grabherr M.G."/>
            <person name="Kodira C.D."/>
            <person name="Kohler A."/>
            <person name="Kuees U."/>
            <person name="Lindquist E.A."/>
            <person name="Lucas S.M."/>
            <person name="Mago R."/>
            <person name="Mauceli E."/>
            <person name="Morin E."/>
            <person name="Murat C."/>
            <person name="Pangilinan J.L."/>
            <person name="Park R."/>
            <person name="Pearson M."/>
            <person name="Quesneville H."/>
            <person name="Rouhier N."/>
            <person name="Sakthikumar S."/>
            <person name="Salamov A.A."/>
            <person name="Schmutz J."/>
            <person name="Selles B."/>
            <person name="Shapiro H."/>
            <person name="Tanguay P."/>
            <person name="Tuskan G.A."/>
            <person name="Henrissat B."/>
            <person name="Van de Peer Y."/>
            <person name="Rouze P."/>
            <person name="Ellis J.G."/>
            <person name="Dodds P.N."/>
            <person name="Schein J.E."/>
            <person name="Zhong S."/>
            <person name="Hamelin R.C."/>
            <person name="Grigoriev I.V."/>
            <person name="Szabo L.J."/>
            <person name="Martin F."/>
        </authorList>
    </citation>
    <scope>NUCLEOTIDE SEQUENCE [LARGE SCALE GENOMIC DNA]</scope>
    <source>
        <strain evidence="3">98AG31 / pathotype 3-4-7</strain>
    </source>
</reference>
<dbReference type="AlphaFoldDB" id="F4RQE2"/>
<keyword evidence="1" id="KW-0812">Transmembrane</keyword>
<dbReference type="GeneID" id="18934758"/>
<keyword evidence="1" id="KW-1133">Transmembrane helix</keyword>
<dbReference type="Proteomes" id="UP000001072">
    <property type="component" value="Unassembled WGS sequence"/>
</dbReference>
<dbReference type="VEuPathDB" id="FungiDB:MELLADRAFT_88088"/>
<evidence type="ECO:0000313" key="2">
    <source>
        <dbReference type="EMBL" id="EGG05393.1"/>
    </source>
</evidence>
<proteinExistence type="predicted"/>
<name>F4RQE2_MELLP</name>
<organism evidence="3">
    <name type="scientific">Melampsora larici-populina (strain 98AG31 / pathotype 3-4-7)</name>
    <name type="common">Poplar leaf rust fungus</name>
    <dbReference type="NCBI Taxonomy" id="747676"/>
    <lineage>
        <taxon>Eukaryota</taxon>
        <taxon>Fungi</taxon>
        <taxon>Dikarya</taxon>
        <taxon>Basidiomycota</taxon>
        <taxon>Pucciniomycotina</taxon>
        <taxon>Pucciniomycetes</taxon>
        <taxon>Pucciniales</taxon>
        <taxon>Melampsoraceae</taxon>
        <taxon>Melampsora</taxon>
    </lineage>
</organism>
<dbReference type="InParanoid" id="F4RQE2"/>